<dbReference type="PANTHER" id="PTHR33361:SF16">
    <property type="entry name" value="DUF885 DOMAIN-CONTAINING PROTEIN"/>
    <property type="match status" value="1"/>
</dbReference>
<gene>
    <name evidence="1" type="ORF">AABB81_15590</name>
</gene>
<dbReference type="PANTHER" id="PTHR33361">
    <property type="entry name" value="GLR0591 PROTEIN"/>
    <property type="match status" value="1"/>
</dbReference>
<accession>A0ABU9L7B6</accession>
<evidence type="ECO:0000313" key="2">
    <source>
        <dbReference type="Proteomes" id="UP001474120"/>
    </source>
</evidence>
<sequence>MNKIIYSFLIIAALSCNSNKHSREISSNVDLANTLENYYDERMELFPLEATYNGDTRYNHLLPADFTDSYRTRLKDFFIKYKQALSKFDPATLNDNDKKSYDILSYDIDMELRGLDLNFMGSTFLNDNIYIPFDQFNGLPLIFGQMGSGSGIQPFKTVKDYENWLERATAFSVWTDSAIVAFKKGIENNYVLPKAAVIKMIPQMLDLVTSDTNNSLFYGPVQLMPDDFSDADKKRLTAGYIDVINNIIVPSYKKLADFLQTEYLPKARSTSGINALPGGDSLYTYLVKYWTTTNNTPDKIYQTGLLEVSRIRDEMEMVKNQLAFKGSLDSLFTFMRTDKQFMPFKTAEEVLVATRKIQERIDPNLKKMFSLMPQTKFEIRQTEDFRAASASAEYYPGLPDGSRPGIYYIPIVDATKFNITNGMESTFLHEALPGHHFQISIQSENNDLPAFRKYIWYGAYGEGYALYCESLGKELGLYTDPYQHLGALGDEIWRAIRLVVDVAIHTGKMTREEAINYMMQNLAISKDGAVAEIERYMVNPGQALSYKTGSLKIWELRNKYSNILGDKFNLAAFHDEYLKDGCMPLDIIERSMDEWANKQ</sequence>
<dbReference type="PROSITE" id="PS51257">
    <property type="entry name" value="PROKAR_LIPOPROTEIN"/>
    <property type="match status" value="1"/>
</dbReference>
<dbReference type="Proteomes" id="UP001474120">
    <property type="component" value="Unassembled WGS sequence"/>
</dbReference>
<protein>
    <submittedName>
        <fullName evidence="1">DUF885 domain-containing protein</fullName>
    </submittedName>
</protein>
<dbReference type="RefSeq" id="WP_342161494.1">
    <property type="nucleotide sequence ID" value="NZ_JBCDNA010000003.1"/>
</dbReference>
<reference evidence="1 2" key="1">
    <citation type="submission" date="2024-04" db="EMBL/GenBank/DDBJ databases">
        <title>whole genome sequencing of Lutimonas vermicola strain IMCC1616.</title>
        <authorList>
            <person name="Bae S.S."/>
        </authorList>
    </citation>
    <scope>NUCLEOTIDE SEQUENCE [LARGE SCALE GENOMIC DNA]</scope>
    <source>
        <strain evidence="1 2">IMCC1616</strain>
    </source>
</reference>
<evidence type="ECO:0000313" key="1">
    <source>
        <dbReference type="EMBL" id="MEL4457330.1"/>
    </source>
</evidence>
<name>A0ABU9L7B6_9FLAO</name>
<comment type="caution">
    <text evidence="1">The sequence shown here is derived from an EMBL/GenBank/DDBJ whole genome shotgun (WGS) entry which is preliminary data.</text>
</comment>
<organism evidence="1 2">
    <name type="scientific">Lutimonas vermicola</name>
    <dbReference type="NCBI Taxonomy" id="414288"/>
    <lineage>
        <taxon>Bacteria</taxon>
        <taxon>Pseudomonadati</taxon>
        <taxon>Bacteroidota</taxon>
        <taxon>Flavobacteriia</taxon>
        <taxon>Flavobacteriales</taxon>
        <taxon>Flavobacteriaceae</taxon>
        <taxon>Lutimonas</taxon>
    </lineage>
</organism>
<dbReference type="InterPro" id="IPR010281">
    <property type="entry name" value="DUF885"/>
</dbReference>
<dbReference type="Pfam" id="PF05960">
    <property type="entry name" value="DUF885"/>
    <property type="match status" value="1"/>
</dbReference>
<proteinExistence type="predicted"/>
<dbReference type="EMBL" id="JBCDNA010000003">
    <property type="protein sequence ID" value="MEL4457330.1"/>
    <property type="molecule type" value="Genomic_DNA"/>
</dbReference>
<keyword evidence="2" id="KW-1185">Reference proteome</keyword>